<evidence type="ECO:0000259" key="2">
    <source>
        <dbReference type="Pfam" id="PF13952"/>
    </source>
</evidence>
<accession>A0AAD8RWM2</accession>
<dbReference type="EMBL" id="JAUUTY010000005">
    <property type="protein sequence ID" value="KAK1631211.1"/>
    <property type="molecule type" value="Genomic_DNA"/>
</dbReference>
<dbReference type="Pfam" id="PF13952">
    <property type="entry name" value="DUF4216"/>
    <property type="match status" value="1"/>
</dbReference>
<feature type="compositionally biased region" description="Acidic residues" evidence="1">
    <location>
        <begin position="695"/>
        <end position="709"/>
    </location>
</feature>
<feature type="compositionally biased region" description="Basic and acidic residues" evidence="1">
    <location>
        <begin position="680"/>
        <end position="694"/>
    </location>
</feature>
<feature type="region of interest" description="Disordered" evidence="1">
    <location>
        <begin position="57"/>
        <end position="111"/>
    </location>
</feature>
<feature type="compositionally biased region" description="Basic residues" evidence="1">
    <location>
        <begin position="91"/>
        <end position="107"/>
    </location>
</feature>
<comment type="caution">
    <text evidence="3">The sequence shown here is derived from an EMBL/GenBank/DDBJ whole genome shotgun (WGS) entry which is preliminary data.</text>
</comment>
<keyword evidence="4" id="KW-1185">Reference proteome</keyword>
<evidence type="ECO:0000256" key="1">
    <source>
        <dbReference type="SAM" id="MobiDB-lite"/>
    </source>
</evidence>
<protein>
    <recommendedName>
        <fullName evidence="2">DUF4216 domain-containing protein</fullName>
    </recommendedName>
</protein>
<dbReference type="PANTHER" id="PTHR48258">
    <property type="entry name" value="DUF4218 DOMAIN-CONTAINING PROTEIN-RELATED"/>
    <property type="match status" value="1"/>
</dbReference>
<sequence length="709" mass="80365">MLKCPNHELPGNIIIDNFYARLSFQDKTLLDTTCSGSFTSNKEEFKRDLLDRIKENAEDWENDKGKESGYADKPPFKPLPPKEGNEEKEEKKKKKKKGTKKKKKKENKKKEVTAYPRVNEITLGLNFSSRNLLDSAAGGTFMSITLGAATKLLDDMMINYSEWHTERTPQGKKVNSVEETSSLGDKIDAIMSMLANGRSHIDPNNVPLASLVAQEENVDVNFIKSNNFNNNAYRNNYGNNNFRPYPSNSNGYGNSYNNNKSVPSGLEVMLKEFISTQTAFNKTVEEKLSKIDILASKVDSLALDVDLLKLKVMPEKVEDARFAKTNAIQVPRWRRFHWCCAALHSSTNNLHVLLGSYWFDNLGFLLRENLLLCASHLPLGVPNGRVDYTPARTEKTLEQSEFEQLSWYVLNNATEADEYVKLYMETNGKLSARGSGFQDWFEKYISKLHAENPGAVSADLLVLSRGPDKRVLVAAACNANGVHYSSYEREQHLKTRNSGITTSGDHLTTRKKRSESFDHYGHIEEVIQLFYSDKVTVRSVVLFKCYWYNQDPNKGKGARNDGYFISVNTTAQWYKDDPYILVPQAAKVLFLEDRSRKGWQYVQKFVARNIYDLDENADPIIGAQQDDFAGCMQTKVADIDETSLDTGIPAHDGEVDFTVEVSIVDKEMDKLKLPGESQEENGHDEQDETMHEYQNEDGGDDDDDDDDDD</sequence>
<dbReference type="AlphaFoldDB" id="A0AAD8RWM2"/>
<dbReference type="Proteomes" id="UP001231189">
    <property type="component" value="Unassembled WGS sequence"/>
</dbReference>
<name>A0AAD8RWM2_LOLMU</name>
<reference evidence="3" key="1">
    <citation type="submission" date="2023-07" db="EMBL/GenBank/DDBJ databases">
        <title>A chromosome-level genome assembly of Lolium multiflorum.</title>
        <authorList>
            <person name="Chen Y."/>
            <person name="Copetti D."/>
            <person name="Kolliker R."/>
            <person name="Studer B."/>
        </authorList>
    </citation>
    <scope>NUCLEOTIDE SEQUENCE</scope>
    <source>
        <strain evidence="3">02402/16</strain>
        <tissue evidence="3">Leaf</tissue>
    </source>
</reference>
<organism evidence="3 4">
    <name type="scientific">Lolium multiflorum</name>
    <name type="common">Italian ryegrass</name>
    <name type="synonym">Lolium perenne subsp. multiflorum</name>
    <dbReference type="NCBI Taxonomy" id="4521"/>
    <lineage>
        <taxon>Eukaryota</taxon>
        <taxon>Viridiplantae</taxon>
        <taxon>Streptophyta</taxon>
        <taxon>Embryophyta</taxon>
        <taxon>Tracheophyta</taxon>
        <taxon>Spermatophyta</taxon>
        <taxon>Magnoliopsida</taxon>
        <taxon>Liliopsida</taxon>
        <taxon>Poales</taxon>
        <taxon>Poaceae</taxon>
        <taxon>BOP clade</taxon>
        <taxon>Pooideae</taxon>
        <taxon>Poodae</taxon>
        <taxon>Poeae</taxon>
        <taxon>Poeae Chloroplast Group 2 (Poeae type)</taxon>
        <taxon>Loliodinae</taxon>
        <taxon>Loliinae</taxon>
        <taxon>Lolium</taxon>
    </lineage>
</organism>
<dbReference type="InterPro" id="IPR025312">
    <property type="entry name" value="DUF4216"/>
</dbReference>
<evidence type="ECO:0000313" key="3">
    <source>
        <dbReference type="EMBL" id="KAK1631211.1"/>
    </source>
</evidence>
<gene>
    <name evidence="3" type="ORF">QYE76_005526</name>
</gene>
<feature type="region of interest" description="Disordered" evidence="1">
    <location>
        <begin position="668"/>
        <end position="709"/>
    </location>
</feature>
<dbReference type="PANTHER" id="PTHR48258:SF14">
    <property type="entry name" value="OS02G0583300 PROTEIN"/>
    <property type="match status" value="1"/>
</dbReference>
<feature type="domain" description="DUF4216" evidence="2">
    <location>
        <begin position="527"/>
        <end position="602"/>
    </location>
</feature>
<evidence type="ECO:0000313" key="4">
    <source>
        <dbReference type="Proteomes" id="UP001231189"/>
    </source>
</evidence>
<proteinExistence type="predicted"/>
<feature type="compositionally biased region" description="Basic and acidic residues" evidence="1">
    <location>
        <begin position="57"/>
        <end position="70"/>
    </location>
</feature>